<evidence type="ECO:0000256" key="5">
    <source>
        <dbReference type="SAM" id="MobiDB-lite"/>
    </source>
</evidence>
<organism evidence="7 8">
    <name type="scientific">Lichenifustis flavocetrariae</name>
    <dbReference type="NCBI Taxonomy" id="2949735"/>
    <lineage>
        <taxon>Bacteria</taxon>
        <taxon>Pseudomonadati</taxon>
        <taxon>Pseudomonadota</taxon>
        <taxon>Alphaproteobacteria</taxon>
        <taxon>Hyphomicrobiales</taxon>
        <taxon>Lichenihabitantaceae</taxon>
        <taxon>Lichenifustis</taxon>
    </lineage>
</organism>
<gene>
    <name evidence="7" type="ORF">M8523_01825</name>
</gene>
<accession>A0AA41YQM6</accession>
<evidence type="ECO:0000256" key="4">
    <source>
        <dbReference type="PROSITE-ProRule" id="PRU00335"/>
    </source>
</evidence>
<dbReference type="SUPFAM" id="SSF48498">
    <property type="entry name" value="Tetracyclin repressor-like, C-terminal domain"/>
    <property type="match status" value="1"/>
</dbReference>
<protein>
    <submittedName>
        <fullName evidence="7">TetR/AcrR family transcriptional regulator</fullName>
    </submittedName>
</protein>
<dbReference type="Proteomes" id="UP001165667">
    <property type="component" value="Unassembled WGS sequence"/>
</dbReference>
<dbReference type="PANTHER" id="PTHR30055:SF234">
    <property type="entry name" value="HTH-TYPE TRANSCRIPTIONAL REGULATOR BETI"/>
    <property type="match status" value="1"/>
</dbReference>
<feature type="domain" description="HTH tetR-type" evidence="6">
    <location>
        <begin position="17"/>
        <end position="77"/>
    </location>
</feature>
<dbReference type="PROSITE" id="PS50977">
    <property type="entry name" value="HTH_TETR_2"/>
    <property type="match status" value="1"/>
</dbReference>
<keyword evidence="1" id="KW-0805">Transcription regulation</keyword>
<feature type="region of interest" description="Disordered" evidence="5">
    <location>
        <begin position="211"/>
        <end position="234"/>
    </location>
</feature>
<evidence type="ECO:0000259" key="6">
    <source>
        <dbReference type="PROSITE" id="PS50977"/>
    </source>
</evidence>
<dbReference type="RefSeq" id="WP_282583105.1">
    <property type="nucleotide sequence ID" value="NZ_JAMOIM010000001.1"/>
</dbReference>
<dbReference type="InterPro" id="IPR009057">
    <property type="entry name" value="Homeodomain-like_sf"/>
</dbReference>
<evidence type="ECO:0000313" key="7">
    <source>
        <dbReference type="EMBL" id="MCW6506756.1"/>
    </source>
</evidence>
<dbReference type="Pfam" id="PF00440">
    <property type="entry name" value="TetR_N"/>
    <property type="match status" value="1"/>
</dbReference>
<evidence type="ECO:0000256" key="3">
    <source>
        <dbReference type="ARBA" id="ARBA00023163"/>
    </source>
</evidence>
<evidence type="ECO:0000256" key="2">
    <source>
        <dbReference type="ARBA" id="ARBA00023125"/>
    </source>
</evidence>
<dbReference type="GO" id="GO:0000976">
    <property type="term" value="F:transcription cis-regulatory region binding"/>
    <property type="evidence" value="ECO:0007669"/>
    <property type="project" value="TreeGrafter"/>
</dbReference>
<dbReference type="AlphaFoldDB" id="A0AA41YQM6"/>
<dbReference type="PANTHER" id="PTHR30055">
    <property type="entry name" value="HTH-TYPE TRANSCRIPTIONAL REGULATOR RUTR"/>
    <property type="match status" value="1"/>
</dbReference>
<dbReference type="InterPro" id="IPR050109">
    <property type="entry name" value="HTH-type_TetR-like_transc_reg"/>
</dbReference>
<dbReference type="SUPFAM" id="SSF46689">
    <property type="entry name" value="Homeodomain-like"/>
    <property type="match status" value="1"/>
</dbReference>
<evidence type="ECO:0000256" key="1">
    <source>
        <dbReference type="ARBA" id="ARBA00023015"/>
    </source>
</evidence>
<feature type="DNA-binding region" description="H-T-H motif" evidence="4">
    <location>
        <begin position="40"/>
        <end position="59"/>
    </location>
</feature>
<name>A0AA41YQM6_9HYPH</name>
<dbReference type="InterPro" id="IPR036271">
    <property type="entry name" value="Tet_transcr_reg_TetR-rel_C_sf"/>
</dbReference>
<dbReference type="Gene3D" id="1.10.357.10">
    <property type="entry name" value="Tetracycline Repressor, domain 2"/>
    <property type="match status" value="1"/>
</dbReference>
<reference evidence="7" key="1">
    <citation type="submission" date="2022-05" db="EMBL/GenBank/DDBJ databases">
        <authorList>
            <person name="Pankratov T."/>
        </authorList>
    </citation>
    <scope>NUCLEOTIDE SEQUENCE</scope>
    <source>
        <strain evidence="7">BP6-180914</strain>
    </source>
</reference>
<proteinExistence type="predicted"/>
<dbReference type="InterPro" id="IPR001647">
    <property type="entry name" value="HTH_TetR"/>
</dbReference>
<dbReference type="GO" id="GO:0003700">
    <property type="term" value="F:DNA-binding transcription factor activity"/>
    <property type="evidence" value="ECO:0007669"/>
    <property type="project" value="TreeGrafter"/>
</dbReference>
<sequence length="234" mass="26219">MVMTKRTQGRPPRDSGINGREKLIEATRLYLQSSRKLSLTRSEIAQGCGVTPALISYYFKDKRSLLDAVTKPLIKDYRLRINAIMDEPASASERMRHIIRLLVELSTDNAFLIDHLLRELALDQLEAEDRAAFDLFHDVVSTLIVEQMNTGLWRPSDPVLAELALWGMCRALGEAMRMPADPLSLRGGDEGIEAKIDYIYRSFAADTNPTLPARPVASARNGKHSGVVQHSMEE</sequence>
<keyword evidence="2 4" id="KW-0238">DNA-binding</keyword>
<dbReference type="EMBL" id="JAMOIM010000001">
    <property type="protein sequence ID" value="MCW6506756.1"/>
    <property type="molecule type" value="Genomic_DNA"/>
</dbReference>
<evidence type="ECO:0000313" key="8">
    <source>
        <dbReference type="Proteomes" id="UP001165667"/>
    </source>
</evidence>
<keyword evidence="3" id="KW-0804">Transcription</keyword>
<comment type="caution">
    <text evidence="7">The sequence shown here is derived from an EMBL/GenBank/DDBJ whole genome shotgun (WGS) entry which is preliminary data.</text>
</comment>
<keyword evidence="8" id="KW-1185">Reference proteome</keyword>